<dbReference type="GO" id="GO:0004585">
    <property type="term" value="F:ornithine carbamoyltransferase activity"/>
    <property type="evidence" value="ECO:0007669"/>
    <property type="project" value="UniProtKB-UniRule"/>
</dbReference>
<feature type="binding site" evidence="6">
    <location>
        <position position="210"/>
    </location>
    <ligand>
        <name>L-ornithine</name>
        <dbReference type="ChEBI" id="CHEBI:46911"/>
    </ligand>
</feature>
<dbReference type="Pfam" id="PF02729">
    <property type="entry name" value="OTCace_N"/>
    <property type="match status" value="1"/>
</dbReference>
<gene>
    <name evidence="9" type="ORF">PPSIR1_15620</name>
</gene>
<comment type="pathway">
    <text evidence="1">Amino-acid biosynthesis; L-arginine biosynthesis; L-arginine from L-ornithine and carbamoyl phosphate: step 1/3.</text>
</comment>
<feature type="binding site" evidence="6">
    <location>
        <begin position="34"/>
        <end position="37"/>
    </location>
    <ligand>
        <name>carbamoyl phosphate</name>
        <dbReference type="ChEBI" id="CHEBI:58228"/>
    </ligand>
</feature>
<sequence>MRVVELAAQIKADPSLAAGSLAGKSIAMIFAKQSTRTRISFEVGIHQLGAQALALSSGGGTGMQMGRGESIHDTAKVLSRYIDAIVIRTYGQAQVDGLAEHGSVPVINALTDLYHPCQGLADLLTIHEHCGGTKGKKLVWVGAGNNVAHTLLLAGPRAGMDVVCCVPESLPPNAFVVERARRDAAAAGTTIELSSDPVAAVAGANVIYADTWVSMGEEEEAKRLLQLLAPYQVNDALMAAAGEQARFMHCLPAHRNEEVTDSVMDGPQSVVFDQAENRLHAQKALLMLLLGARSWT</sequence>
<dbReference type="InterPro" id="IPR024904">
    <property type="entry name" value="OTCase_ArgI"/>
</dbReference>
<evidence type="ECO:0000259" key="8">
    <source>
        <dbReference type="Pfam" id="PF02729"/>
    </source>
</evidence>
<organism evidence="9 10">
    <name type="scientific">Plesiocystis pacifica SIR-1</name>
    <dbReference type="NCBI Taxonomy" id="391625"/>
    <lineage>
        <taxon>Bacteria</taxon>
        <taxon>Pseudomonadati</taxon>
        <taxon>Myxococcota</taxon>
        <taxon>Polyangia</taxon>
        <taxon>Nannocystales</taxon>
        <taxon>Nannocystaceae</taxon>
        <taxon>Plesiocystis</taxon>
    </lineage>
</organism>
<evidence type="ECO:0000256" key="2">
    <source>
        <dbReference type="ARBA" id="ARBA00007805"/>
    </source>
</evidence>
<dbReference type="HAMAP" id="MF_01109">
    <property type="entry name" value="OTCase"/>
    <property type="match status" value="1"/>
</dbReference>
<feature type="binding site" evidence="6">
    <location>
        <position position="64"/>
    </location>
    <ligand>
        <name>carbamoyl phosphate</name>
        <dbReference type="ChEBI" id="CHEBI:58228"/>
    </ligand>
</feature>
<dbReference type="FunFam" id="3.40.50.1370:FF:000008">
    <property type="entry name" value="Ornithine carbamoyltransferase"/>
    <property type="match status" value="1"/>
</dbReference>
<feature type="binding site" evidence="6">
    <location>
        <position position="146"/>
    </location>
    <ligand>
        <name>L-ornithine</name>
        <dbReference type="ChEBI" id="CHEBI:46911"/>
    </ligand>
</feature>
<accession>A6GH92</accession>
<dbReference type="GO" id="GO:0042450">
    <property type="term" value="P:L-arginine biosynthetic process via ornithine"/>
    <property type="evidence" value="ECO:0007669"/>
    <property type="project" value="UniProtKB-UniRule"/>
</dbReference>
<reference evidence="9 10" key="1">
    <citation type="submission" date="2007-06" db="EMBL/GenBank/DDBJ databases">
        <authorList>
            <person name="Shimkets L."/>
            <person name="Ferriera S."/>
            <person name="Johnson J."/>
            <person name="Kravitz S."/>
            <person name="Beeson K."/>
            <person name="Sutton G."/>
            <person name="Rogers Y.-H."/>
            <person name="Friedman R."/>
            <person name="Frazier M."/>
            <person name="Venter J.C."/>
        </authorList>
    </citation>
    <scope>NUCLEOTIDE SEQUENCE [LARGE SCALE GENOMIC DNA]</scope>
    <source>
        <strain evidence="9 10">SIR-1</strain>
    </source>
</reference>
<dbReference type="InterPro" id="IPR006132">
    <property type="entry name" value="Asp/Orn_carbamoyltranf_P-bd"/>
</dbReference>
<dbReference type="AlphaFoldDB" id="A6GH92"/>
<dbReference type="PANTHER" id="PTHR45753">
    <property type="entry name" value="ORNITHINE CARBAMOYLTRANSFERASE, MITOCHONDRIAL"/>
    <property type="match status" value="1"/>
</dbReference>
<dbReference type="InterPro" id="IPR036901">
    <property type="entry name" value="Asp/Orn_carbamoylTrfase_sf"/>
</dbReference>
<dbReference type="GO" id="GO:0019240">
    <property type="term" value="P:citrulline biosynthetic process"/>
    <property type="evidence" value="ECO:0007669"/>
    <property type="project" value="TreeGrafter"/>
</dbReference>
<proteinExistence type="inferred from homology"/>
<name>A6GH92_9BACT</name>
<keyword evidence="10" id="KW-1185">Reference proteome</keyword>
<evidence type="ECO:0000256" key="4">
    <source>
        <dbReference type="ARBA" id="ARBA00022679"/>
    </source>
</evidence>
<dbReference type="NCBIfam" id="NF001986">
    <property type="entry name" value="PRK00779.1"/>
    <property type="match status" value="1"/>
</dbReference>
<dbReference type="NCBIfam" id="TIGR00658">
    <property type="entry name" value="orni_carb_tr"/>
    <property type="match status" value="1"/>
</dbReference>
<keyword evidence="6" id="KW-0963">Cytoplasm</keyword>
<keyword evidence="4 6" id="KW-0808">Transferase</keyword>
<evidence type="ECO:0000256" key="3">
    <source>
        <dbReference type="ARBA" id="ARBA00013007"/>
    </source>
</evidence>
<feature type="binding site" evidence="6">
    <location>
        <position position="88"/>
    </location>
    <ligand>
        <name>carbamoyl phosphate</name>
        <dbReference type="ChEBI" id="CHEBI:58228"/>
    </ligand>
</feature>
<dbReference type="SUPFAM" id="SSF53671">
    <property type="entry name" value="Aspartate/ornithine carbamoyltransferase"/>
    <property type="match status" value="1"/>
</dbReference>
<comment type="subcellular location">
    <subcellularLocation>
        <location evidence="6">Cytoplasm</location>
    </subcellularLocation>
</comment>
<dbReference type="PANTHER" id="PTHR45753:SF3">
    <property type="entry name" value="ORNITHINE TRANSCARBAMYLASE, MITOCHONDRIAL"/>
    <property type="match status" value="1"/>
</dbReference>
<feature type="binding site" evidence="6">
    <location>
        <begin position="250"/>
        <end position="251"/>
    </location>
    <ligand>
        <name>carbamoyl phosphate</name>
        <dbReference type="ChEBI" id="CHEBI:58228"/>
    </ligand>
</feature>
<comment type="caution">
    <text evidence="9">The sequence shown here is derived from an EMBL/GenBank/DDBJ whole genome shotgun (WGS) entry which is preliminary data.</text>
</comment>
<feature type="domain" description="Aspartate/ornithine carbamoyltransferase carbamoyl-P binding" evidence="8">
    <location>
        <begin position="3"/>
        <end position="128"/>
    </location>
</feature>
<dbReference type="InterPro" id="IPR006131">
    <property type="entry name" value="Asp_carbamoyltransf_Asp/Orn-bd"/>
</dbReference>
<evidence type="ECO:0000313" key="10">
    <source>
        <dbReference type="Proteomes" id="UP000005801"/>
    </source>
</evidence>
<dbReference type="Gene3D" id="3.40.50.1370">
    <property type="entry name" value="Aspartate/ornithine carbamoyltransferase"/>
    <property type="match status" value="2"/>
</dbReference>
<feature type="binding site" evidence="6">
    <location>
        <begin position="115"/>
        <end position="118"/>
    </location>
    <ligand>
        <name>carbamoyl phosphate</name>
        <dbReference type="ChEBI" id="CHEBI:58228"/>
    </ligand>
</feature>
<dbReference type="PRINTS" id="PR00100">
    <property type="entry name" value="AOTCASE"/>
</dbReference>
<feature type="domain" description="Aspartate/ornithine carbamoyltransferase Asp/Orn-binding" evidence="7">
    <location>
        <begin position="134"/>
        <end position="288"/>
    </location>
</feature>
<evidence type="ECO:0000256" key="1">
    <source>
        <dbReference type="ARBA" id="ARBA00004975"/>
    </source>
</evidence>
<dbReference type="GO" id="GO:0016597">
    <property type="term" value="F:amino acid binding"/>
    <property type="evidence" value="ECO:0007669"/>
    <property type="project" value="InterPro"/>
</dbReference>
<dbReference type="InterPro" id="IPR006130">
    <property type="entry name" value="Asp/Orn_carbamoylTrfase"/>
</dbReference>
<dbReference type="GO" id="GO:0005737">
    <property type="term" value="C:cytoplasm"/>
    <property type="evidence" value="ECO:0007669"/>
    <property type="project" value="UniProtKB-SubCell"/>
</dbReference>
<dbReference type="InterPro" id="IPR002292">
    <property type="entry name" value="Orn/put_carbamltrans"/>
</dbReference>
<evidence type="ECO:0000259" key="7">
    <source>
        <dbReference type="Pfam" id="PF00185"/>
    </source>
</evidence>
<dbReference type="Proteomes" id="UP000005801">
    <property type="component" value="Unassembled WGS sequence"/>
</dbReference>
<dbReference type="PRINTS" id="PR00102">
    <property type="entry name" value="OTCASE"/>
</dbReference>
<dbReference type="EC" id="2.1.3.3" evidence="3 6"/>
<feature type="binding site" evidence="6">
    <location>
        <begin position="214"/>
        <end position="215"/>
    </location>
    <ligand>
        <name>L-ornithine</name>
        <dbReference type="ChEBI" id="CHEBI:46911"/>
    </ligand>
</feature>
<feature type="binding site" evidence="6">
    <location>
        <position position="278"/>
    </location>
    <ligand>
        <name>carbamoyl phosphate</name>
        <dbReference type="ChEBI" id="CHEBI:58228"/>
    </ligand>
</feature>
<comment type="catalytic activity">
    <reaction evidence="5 6">
        <text>carbamoyl phosphate + L-ornithine = L-citrulline + phosphate + H(+)</text>
        <dbReference type="Rhea" id="RHEA:19513"/>
        <dbReference type="ChEBI" id="CHEBI:15378"/>
        <dbReference type="ChEBI" id="CHEBI:43474"/>
        <dbReference type="ChEBI" id="CHEBI:46911"/>
        <dbReference type="ChEBI" id="CHEBI:57743"/>
        <dbReference type="ChEBI" id="CHEBI:58228"/>
        <dbReference type="EC" id="2.1.3.3"/>
    </reaction>
</comment>
<protein>
    <recommendedName>
        <fullName evidence="3 6">Ornithine carbamoyltransferase</fullName>
        <shortName evidence="6">OTCase</shortName>
        <ecNumber evidence="3 6">2.1.3.3</ecNumber>
    </recommendedName>
</protein>
<evidence type="ECO:0000256" key="6">
    <source>
        <dbReference type="HAMAP-Rule" id="MF_01109"/>
    </source>
</evidence>
<dbReference type="EMBL" id="ABCS01000116">
    <property type="protein sequence ID" value="EDM74761.1"/>
    <property type="molecule type" value="Genomic_DNA"/>
</dbReference>
<dbReference type="Pfam" id="PF00185">
    <property type="entry name" value="OTCace"/>
    <property type="match status" value="1"/>
</dbReference>
<dbReference type="eggNOG" id="COG0078">
    <property type="taxonomic scope" value="Bacteria"/>
</dbReference>
<dbReference type="STRING" id="391625.PPSIR1_15620"/>
<dbReference type="PROSITE" id="PS00097">
    <property type="entry name" value="CARBAMOYLTRANSFERASE"/>
    <property type="match status" value="1"/>
</dbReference>
<evidence type="ECO:0000313" key="9">
    <source>
        <dbReference type="EMBL" id="EDM74761.1"/>
    </source>
</evidence>
<comment type="similarity">
    <text evidence="2 6">Belongs to the aspartate/ornithine carbamoyltransferase superfamily. OTCase family.</text>
</comment>
<evidence type="ECO:0000256" key="5">
    <source>
        <dbReference type="ARBA" id="ARBA00048772"/>
    </source>
</evidence>